<feature type="transmembrane region" description="Helical" evidence="10">
    <location>
        <begin position="330"/>
        <end position="350"/>
    </location>
</feature>
<feature type="transmembrane region" description="Helical" evidence="10">
    <location>
        <begin position="84"/>
        <end position="105"/>
    </location>
</feature>
<evidence type="ECO:0000256" key="8">
    <source>
        <dbReference type="ARBA" id="ARBA00022989"/>
    </source>
</evidence>
<evidence type="ECO:0000256" key="4">
    <source>
        <dbReference type="ARBA" id="ARBA00022676"/>
    </source>
</evidence>
<evidence type="ECO:0000256" key="7">
    <source>
        <dbReference type="ARBA" id="ARBA00022824"/>
    </source>
</evidence>
<dbReference type="RefSeq" id="XP_025420421.1">
    <property type="nucleotide sequence ID" value="XM_025564636.1"/>
</dbReference>
<feature type="transmembrane region" description="Helical" evidence="10">
    <location>
        <begin position="283"/>
        <end position="309"/>
    </location>
</feature>
<dbReference type="Proteomes" id="UP000694846">
    <property type="component" value="Unplaced"/>
</dbReference>
<feature type="transmembrane region" description="Helical" evidence="10">
    <location>
        <begin position="149"/>
        <end position="170"/>
    </location>
</feature>
<dbReference type="InterPro" id="IPR005599">
    <property type="entry name" value="GPI_mannosylTrfase"/>
</dbReference>
<feature type="transmembrane region" description="Helical" evidence="10">
    <location>
        <begin position="117"/>
        <end position="137"/>
    </location>
</feature>
<dbReference type="GO" id="GO:0000026">
    <property type="term" value="F:alpha-1,2-mannosyltransferase activity"/>
    <property type="evidence" value="ECO:0007669"/>
    <property type="project" value="TreeGrafter"/>
</dbReference>
<dbReference type="RefSeq" id="XP_025420422.1">
    <property type="nucleotide sequence ID" value="XM_025564637.1"/>
</dbReference>
<feature type="transmembrane region" description="Helical" evidence="10">
    <location>
        <begin position="229"/>
        <end position="247"/>
    </location>
</feature>
<evidence type="ECO:0000256" key="5">
    <source>
        <dbReference type="ARBA" id="ARBA00022679"/>
    </source>
</evidence>
<keyword evidence="5 11" id="KW-0808">Transferase</keyword>
<proteinExistence type="inferred from homology"/>
<protein>
    <recommendedName>
        <fullName evidence="10">Mannosyltransferase</fullName>
        <ecNumber evidence="10">2.4.1.-</ecNumber>
    </recommendedName>
</protein>
<dbReference type="EMBL" id="GGMS01002489">
    <property type="protein sequence ID" value="MBY71692.1"/>
    <property type="molecule type" value="Transcribed_RNA"/>
</dbReference>
<accession>A0A2S2Q3A2</accession>
<dbReference type="OrthoDB" id="497541at2759"/>
<keyword evidence="7 10" id="KW-0256">Endoplasmic reticulum</keyword>
<keyword evidence="4 10" id="KW-0328">Glycosyltransferase</keyword>
<evidence type="ECO:0000256" key="10">
    <source>
        <dbReference type="RuleBase" id="RU363075"/>
    </source>
</evidence>
<name>A0A2S2Q3A2_9HEMI</name>
<gene>
    <name evidence="11" type="primary">Alg9</name>
    <name evidence="13 14 15" type="synonym">LOC112690590</name>
    <name evidence="11" type="ORF">g.11094</name>
</gene>
<feature type="transmembrane region" description="Helical" evidence="10">
    <location>
        <begin position="396"/>
        <end position="414"/>
    </location>
</feature>
<comment type="pathway">
    <text evidence="2">Protein modification; protein glycosylation.</text>
</comment>
<dbReference type="PANTHER" id="PTHR22760">
    <property type="entry name" value="GLYCOSYLTRANSFERASE"/>
    <property type="match status" value="1"/>
</dbReference>
<keyword evidence="6 10" id="KW-0812">Transmembrane</keyword>
<keyword evidence="9 10" id="KW-0472">Membrane</keyword>
<dbReference type="GO" id="GO:0005789">
    <property type="term" value="C:endoplasmic reticulum membrane"/>
    <property type="evidence" value="ECO:0007669"/>
    <property type="project" value="UniProtKB-SubCell"/>
</dbReference>
<evidence type="ECO:0000256" key="3">
    <source>
        <dbReference type="ARBA" id="ARBA00007063"/>
    </source>
</evidence>
<keyword evidence="12" id="KW-1185">Reference proteome</keyword>
<dbReference type="EC" id="2.4.1.-" evidence="10"/>
<comment type="subcellular location">
    <subcellularLocation>
        <location evidence="1 10">Endoplasmic reticulum membrane</location>
        <topology evidence="1 10">Multi-pass membrane protein</topology>
    </subcellularLocation>
</comment>
<dbReference type="GO" id="GO:0006487">
    <property type="term" value="P:protein N-linked glycosylation"/>
    <property type="evidence" value="ECO:0007669"/>
    <property type="project" value="TreeGrafter"/>
</dbReference>
<evidence type="ECO:0000313" key="11">
    <source>
        <dbReference type="EMBL" id="MBY71692.1"/>
    </source>
</evidence>
<evidence type="ECO:0000256" key="2">
    <source>
        <dbReference type="ARBA" id="ARBA00004922"/>
    </source>
</evidence>
<feature type="transmembrane region" description="Helical" evidence="10">
    <location>
        <begin position="203"/>
        <end position="222"/>
    </location>
</feature>
<evidence type="ECO:0000313" key="12">
    <source>
        <dbReference type="Proteomes" id="UP000694846"/>
    </source>
</evidence>
<dbReference type="AlphaFoldDB" id="A0A2S2Q3A2"/>
<feature type="transmembrane region" description="Helical" evidence="10">
    <location>
        <begin position="356"/>
        <end position="375"/>
    </location>
</feature>
<evidence type="ECO:0000256" key="1">
    <source>
        <dbReference type="ARBA" id="ARBA00004477"/>
    </source>
</evidence>
<evidence type="ECO:0000313" key="14">
    <source>
        <dbReference type="RefSeq" id="XP_025420422.1"/>
    </source>
</evidence>
<dbReference type="UniPathway" id="UPA00378"/>
<keyword evidence="8 10" id="KW-1133">Transmembrane helix</keyword>
<dbReference type="Pfam" id="PF03901">
    <property type="entry name" value="Glyco_transf_22"/>
    <property type="match status" value="1"/>
</dbReference>
<comment type="similarity">
    <text evidence="3 10">Belongs to the glycosyltransferase 22 family.</text>
</comment>
<reference evidence="11" key="1">
    <citation type="submission" date="2018-04" db="EMBL/GenBank/DDBJ databases">
        <title>Transcriptome assembly of Sipha flava.</title>
        <authorList>
            <person name="Scully E.D."/>
            <person name="Geib S.M."/>
            <person name="Palmer N.A."/>
            <person name="Koch K."/>
            <person name="Bradshaw J."/>
            <person name="Heng-Moss T."/>
            <person name="Sarath G."/>
        </authorList>
    </citation>
    <scope>NUCLEOTIDE SEQUENCE</scope>
</reference>
<evidence type="ECO:0000313" key="15">
    <source>
        <dbReference type="RefSeq" id="XP_025420423.1"/>
    </source>
</evidence>
<evidence type="ECO:0000313" key="13">
    <source>
        <dbReference type="RefSeq" id="XP_025420421.1"/>
    </source>
</evidence>
<dbReference type="PANTHER" id="PTHR22760:SF2">
    <property type="entry name" value="ALPHA-1,2-MANNOSYLTRANSFERASE ALG9"/>
    <property type="match status" value="1"/>
</dbReference>
<evidence type="ECO:0000256" key="9">
    <source>
        <dbReference type="ARBA" id="ARBA00023136"/>
    </source>
</evidence>
<organism evidence="11">
    <name type="scientific">Sipha flava</name>
    <name type="common">yellow sugarcane aphid</name>
    <dbReference type="NCBI Taxonomy" id="143950"/>
    <lineage>
        <taxon>Eukaryota</taxon>
        <taxon>Metazoa</taxon>
        <taxon>Ecdysozoa</taxon>
        <taxon>Arthropoda</taxon>
        <taxon>Hexapoda</taxon>
        <taxon>Insecta</taxon>
        <taxon>Pterygota</taxon>
        <taxon>Neoptera</taxon>
        <taxon>Paraneoptera</taxon>
        <taxon>Hemiptera</taxon>
        <taxon>Sternorrhyncha</taxon>
        <taxon>Aphidomorpha</taxon>
        <taxon>Aphidoidea</taxon>
        <taxon>Aphididae</taxon>
        <taxon>Sipha</taxon>
    </lineage>
</organism>
<sequence>MVLKLIPKAKKEMKKRKLKKNDKNDAVISDKDWFVRFDAPLKILLTARFFAAFLVHISDCDETFNYWEPTHYFIFNSGFQTWEYASPYALRSYLYILIHAVPVYLYKIVFNTRKIMLFYLIRCVLALLCSLCELYFYKAITKKISPTVSKLYLFITVFSPGMFIASTAFLPSSFSMYMTFLIIGAWLNENFELAIFSTALSTFLSWPFSCLIGVPLAVDIIFANKKYVLFIKWCLISLGTILVYQVAIDSYFYGKFVIAPYNIVFYNIFTSHGPDLYGIEDNYFYFLNGFLNFNIVFIISFVAPVILIARKMYTKIGIRFSNHSDINNNTTWFIYLTPLYLWILVFEMQPHKEERFLFPIYPLIQMAASIALEYLKDMEFHPSIAIRSKLIRLYNKSVNIATIPCLSVFFLLALSRSILLIKAYHAPIDIYTQLSNEHLTLPESNVINVCVGKEWYRYPSSFFLPDDRWKMHFIRSEFRGLLPGRFSPESLSTVVENFNNQNKEELDKYSDIRLCHFLIDLNNNQSSELEPNYSENNLQWSIWKSVPFLDSQKTSYLFRPFYIPYFWEENAKFSSYNLLMRNNFDNISAKSYSENGSPIHYAF</sequence>
<evidence type="ECO:0000256" key="6">
    <source>
        <dbReference type="ARBA" id="ARBA00022692"/>
    </source>
</evidence>
<reference evidence="13 14" key="2">
    <citation type="submission" date="2025-04" db="UniProtKB">
        <authorList>
            <consortium name="RefSeq"/>
        </authorList>
    </citation>
    <scope>IDENTIFICATION</scope>
    <source>
        <tissue evidence="13 14">Whole body</tissue>
    </source>
</reference>
<dbReference type="RefSeq" id="XP_025420423.1">
    <property type="nucleotide sequence ID" value="XM_025564638.1"/>
</dbReference>